<keyword evidence="5 6" id="KW-0539">Nucleus</keyword>
<dbReference type="Pfam" id="PF00250">
    <property type="entry name" value="Forkhead"/>
    <property type="match status" value="1"/>
</dbReference>
<name>A0AA38XMX0_9EURO</name>
<feature type="region of interest" description="Disordered" evidence="7">
    <location>
        <begin position="267"/>
        <end position="333"/>
    </location>
</feature>
<evidence type="ECO:0000256" key="5">
    <source>
        <dbReference type="ARBA" id="ARBA00023242"/>
    </source>
</evidence>
<dbReference type="InterPro" id="IPR030456">
    <property type="entry name" value="TF_fork_head_CS_2"/>
</dbReference>
<comment type="caution">
    <text evidence="9">The sequence shown here is derived from an EMBL/GenBank/DDBJ whole genome shotgun (WGS) entry which is preliminary data.</text>
</comment>
<dbReference type="PROSITE" id="PS00658">
    <property type="entry name" value="FORK_HEAD_2"/>
    <property type="match status" value="1"/>
</dbReference>
<feature type="DNA-binding region" description="Fork-head" evidence="6">
    <location>
        <begin position="183"/>
        <end position="276"/>
    </location>
</feature>
<evidence type="ECO:0000256" key="3">
    <source>
        <dbReference type="ARBA" id="ARBA00023125"/>
    </source>
</evidence>
<evidence type="ECO:0000256" key="2">
    <source>
        <dbReference type="ARBA" id="ARBA00023015"/>
    </source>
</evidence>
<dbReference type="SUPFAM" id="SSF46785">
    <property type="entry name" value="Winged helix' DNA-binding domain"/>
    <property type="match status" value="1"/>
</dbReference>
<organism evidence="9 10">
    <name type="scientific">Cladophialophora chaetospira</name>
    <dbReference type="NCBI Taxonomy" id="386627"/>
    <lineage>
        <taxon>Eukaryota</taxon>
        <taxon>Fungi</taxon>
        <taxon>Dikarya</taxon>
        <taxon>Ascomycota</taxon>
        <taxon>Pezizomycotina</taxon>
        <taxon>Eurotiomycetes</taxon>
        <taxon>Chaetothyriomycetidae</taxon>
        <taxon>Chaetothyriales</taxon>
        <taxon>Herpotrichiellaceae</taxon>
        <taxon>Cladophialophora</taxon>
    </lineage>
</organism>
<dbReference type="AlphaFoldDB" id="A0AA38XMX0"/>
<reference evidence="9" key="1">
    <citation type="submission" date="2022-10" db="EMBL/GenBank/DDBJ databases">
        <title>Culturing micro-colonial fungi from biological soil crusts in the Mojave desert and describing Neophaeococcomyces mojavensis, and introducing the new genera and species Taxawa tesnikishii.</title>
        <authorList>
            <person name="Kurbessoian T."/>
            <person name="Stajich J.E."/>
        </authorList>
    </citation>
    <scope>NUCLEOTIDE SEQUENCE</scope>
    <source>
        <strain evidence="9">TK_41</strain>
    </source>
</reference>
<keyword evidence="3 6" id="KW-0238">DNA-binding</keyword>
<evidence type="ECO:0000256" key="4">
    <source>
        <dbReference type="ARBA" id="ARBA00023163"/>
    </source>
</evidence>
<evidence type="ECO:0000256" key="1">
    <source>
        <dbReference type="ARBA" id="ARBA00004123"/>
    </source>
</evidence>
<dbReference type="PANTHER" id="PTHR45881:SF5">
    <property type="entry name" value="FORK-HEAD DOMAIN-CONTAINING PROTEIN"/>
    <property type="match status" value="1"/>
</dbReference>
<dbReference type="PANTHER" id="PTHR45881">
    <property type="entry name" value="CHECKPOINT SUPPRESSOR 1-LIKE, ISOFORM A-RELATED"/>
    <property type="match status" value="1"/>
</dbReference>
<dbReference type="GO" id="GO:0000981">
    <property type="term" value="F:DNA-binding transcription factor activity, RNA polymerase II-specific"/>
    <property type="evidence" value="ECO:0007669"/>
    <property type="project" value="TreeGrafter"/>
</dbReference>
<proteinExistence type="predicted"/>
<evidence type="ECO:0000313" key="10">
    <source>
        <dbReference type="Proteomes" id="UP001172673"/>
    </source>
</evidence>
<dbReference type="InterPro" id="IPR001766">
    <property type="entry name" value="Fork_head_dom"/>
</dbReference>
<dbReference type="Proteomes" id="UP001172673">
    <property type="component" value="Unassembled WGS sequence"/>
</dbReference>
<protein>
    <recommendedName>
        <fullName evidence="8">Fork-head domain-containing protein</fullName>
    </recommendedName>
</protein>
<dbReference type="GO" id="GO:0000978">
    <property type="term" value="F:RNA polymerase II cis-regulatory region sequence-specific DNA binding"/>
    <property type="evidence" value="ECO:0007669"/>
    <property type="project" value="TreeGrafter"/>
</dbReference>
<evidence type="ECO:0000256" key="7">
    <source>
        <dbReference type="SAM" id="MobiDB-lite"/>
    </source>
</evidence>
<feature type="compositionally biased region" description="Low complexity" evidence="7">
    <location>
        <begin position="288"/>
        <end position="304"/>
    </location>
</feature>
<keyword evidence="10" id="KW-1185">Reference proteome</keyword>
<dbReference type="GO" id="GO:0005634">
    <property type="term" value="C:nucleus"/>
    <property type="evidence" value="ECO:0007669"/>
    <property type="project" value="UniProtKB-SubCell"/>
</dbReference>
<dbReference type="InterPro" id="IPR036388">
    <property type="entry name" value="WH-like_DNA-bd_sf"/>
</dbReference>
<keyword evidence="4" id="KW-0804">Transcription</keyword>
<feature type="domain" description="Fork-head" evidence="8">
    <location>
        <begin position="183"/>
        <end position="276"/>
    </location>
</feature>
<keyword evidence="2" id="KW-0805">Transcription regulation</keyword>
<dbReference type="EMBL" id="JAPDRK010000001">
    <property type="protein sequence ID" value="KAJ9616445.1"/>
    <property type="molecule type" value="Genomic_DNA"/>
</dbReference>
<accession>A0AA38XMX0</accession>
<dbReference type="PROSITE" id="PS50039">
    <property type="entry name" value="FORK_HEAD_3"/>
    <property type="match status" value="1"/>
</dbReference>
<evidence type="ECO:0000256" key="6">
    <source>
        <dbReference type="PROSITE-ProRule" id="PRU00089"/>
    </source>
</evidence>
<sequence>MAGMSAELPSPPYESYDNLVDLELSNIMTRASFSHQTLHVSPPAPSHMHIYQSQQHPEVHPLLKLETMDDASYENLHHSPPHLLPVNTQLHLSDFEMGTTWSPQAPPFGYPHLRNNGMEHIPISHGLPLFPCATNPTSLSQPTYQYLEDGGIPSPWSSSPEYAHCRPLMAMDDEEEVADDKPYARLIYDALMQAPGNRMMLREIYEWFRHNTTKPQDSGSNGWQNSIRHNLSMNKAFENDRESAKGSSRKATSVWILTEDAIKNGVQSTTRYRKTGAGKRPVGSRIPALQRQRAGAKGGRAARNSAKRRNQDHSAFTDPMSTASPSTTSYSDYGDYQSYDYSSSRPDVRSWPMTPVEDNFTADNSLFHPPSPSSAMNLGSQHLAYGEESMHLQNALLQSMRDQQMGDLNRFQAE</sequence>
<comment type="subcellular location">
    <subcellularLocation>
        <location evidence="1 6">Nucleus</location>
    </subcellularLocation>
</comment>
<evidence type="ECO:0000259" key="8">
    <source>
        <dbReference type="PROSITE" id="PS50039"/>
    </source>
</evidence>
<dbReference type="SMART" id="SM00339">
    <property type="entry name" value="FH"/>
    <property type="match status" value="1"/>
</dbReference>
<feature type="compositionally biased region" description="Low complexity" evidence="7">
    <location>
        <begin position="324"/>
        <end position="333"/>
    </location>
</feature>
<dbReference type="Gene3D" id="1.10.10.10">
    <property type="entry name" value="Winged helix-like DNA-binding domain superfamily/Winged helix DNA-binding domain"/>
    <property type="match status" value="1"/>
</dbReference>
<evidence type="ECO:0000313" key="9">
    <source>
        <dbReference type="EMBL" id="KAJ9616445.1"/>
    </source>
</evidence>
<gene>
    <name evidence="9" type="ORF">H2200_000163</name>
</gene>
<dbReference type="InterPro" id="IPR036390">
    <property type="entry name" value="WH_DNA-bd_sf"/>
</dbReference>